<protein>
    <submittedName>
        <fullName evidence="1">Uncharacterized protein</fullName>
    </submittedName>
</protein>
<sequence>MQAARIYSEEVLTAVAPALGAADRLSLRIKSVPVSKGSMHPTVRARELLGGLWESARSPAPACHSMAGPSGV</sequence>
<evidence type="ECO:0000313" key="2">
    <source>
        <dbReference type="Proteomes" id="UP000000488"/>
    </source>
</evidence>
<dbReference type="AlphaFoldDB" id="F8CF43"/>
<organism evidence="1 2">
    <name type="scientific">Myxococcus fulvus (strain ATCC BAA-855 / HW-1)</name>
    <dbReference type="NCBI Taxonomy" id="483219"/>
    <lineage>
        <taxon>Bacteria</taxon>
        <taxon>Pseudomonadati</taxon>
        <taxon>Myxococcota</taxon>
        <taxon>Myxococcia</taxon>
        <taxon>Myxococcales</taxon>
        <taxon>Cystobacterineae</taxon>
        <taxon>Myxococcaceae</taxon>
        <taxon>Myxococcus</taxon>
    </lineage>
</organism>
<reference evidence="1 2" key="1">
    <citation type="journal article" date="2011" name="J. Bacteriol.">
        <title>Genome sequence of the halotolerant marine bacterium Myxococcus fulvus HW-1.</title>
        <authorList>
            <person name="Li Z.F."/>
            <person name="Li X."/>
            <person name="Liu H."/>
            <person name="Liu X."/>
            <person name="Han K."/>
            <person name="Wu Z.H."/>
            <person name="Hu W."/>
            <person name="Li F.F."/>
            <person name="Li Y.Z."/>
        </authorList>
    </citation>
    <scope>NUCLEOTIDE SEQUENCE [LARGE SCALE GENOMIC DNA]</scope>
    <source>
        <strain evidence="2">ATCC BAA-855 / HW-1</strain>
    </source>
</reference>
<dbReference type="Proteomes" id="UP000000488">
    <property type="component" value="Chromosome"/>
</dbReference>
<dbReference type="STRING" id="483219.LILAB_33750"/>
<dbReference type="HOGENOM" id="CLU_2718134_0_0_7"/>
<proteinExistence type="predicted"/>
<gene>
    <name evidence="1" type="ordered locus">LILAB_33750</name>
</gene>
<dbReference type="EMBL" id="CP002830">
    <property type="protein sequence ID" value="AEI68631.1"/>
    <property type="molecule type" value="Genomic_DNA"/>
</dbReference>
<accession>F8CF43</accession>
<name>F8CF43_MYXFH</name>
<evidence type="ECO:0000313" key="1">
    <source>
        <dbReference type="EMBL" id="AEI68631.1"/>
    </source>
</evidence>
<dbReference type="KEGG" id="mfu:LILAB_33750"/>